<dbReference type="AlphaFoldDB" id="A0A6H9WM97"/>
<protein>
    <recommendedName>
        <fullName evidence="4">Putative glucose-6-phosphate 1-epimerase</fullName>
        <ecNumber evidence="4">5.1.3.15</ecNumber>
    </recommendedName>
</protein>
<dbReference type="Gene3D" id="2.70.98.10">
    <property type="match status" value="1"/>
</dbReference>
<evidence type="ECO:0000256" key="5">
    <source>
        <dbReference type="PIRSR" id="PIRSR016020-1"/>
    </source>
</evidence>
<accession>A0A6H9WM97</accession>
<keyword evidence="3 4" id="KW-0413">Isomerase</keyword>
<evidence type="ECO:0000313" key="7">
    <source>
        <dbReference type="EMBL" id="KAB1647808.1"/>
    </source>
</evidence>
<keyword evidence="8" id="KW-1185">Reference proteome</keyword>
<dbReference type="GO" id="GO:0005975">
    <property type="term" value="P:carbohydrate metabolic process"/>
    <property type="evidence" value="ECO:0007669"/>
    <property type="project" value="InterPro"/>
</dbReference>
<dbReference type="GO" id="GO:0030246">
    <property type="term" value="F:carbohydrate binding"/>
    <property type="evidence" value="ECO:0007669"/>
    <property type="project" value="UniProtKB-UniRule"/>
</dbReference>
<dbReference type="EC" id="5.1.3.15" evidence="4"/>
<dbReference type="GO" id="GO:0047938">
    <property type="term" value="F:glucose-6-phosphate 1-epimerase activity"/>
    <property type="evidence" value="ECO:0007669"/>
    <property type="project" value="UniProtKB-UniRule"/>
</dbReference>
<dbReference type="RefSeq" id="WP_158029701.1">
    <property type="nucleotide sequence ID" value="NZ_BMHG01000001.1"/>
</dbReference>
<evidence type="ECO:0000313" key="8">
    <source>
        <dbReference type="Proteomes" id="UP000431744"/>
    </source>
</evidence>
<dbReference type="InterPro" id="IPR008183">
    <property type="entry name" value="Aldose_1/G6P_1-epimerase"/>
</dbReference>
<organism evidence="7 8">
    <name type="scientific">Pseudoclavibacter endophyticus</name>
    <dbReference type="NCBI Taxonomy" id="1778590"/>
    <lineage>
        <taxon>Bacteria</taxon>
        <taxon>Bacillati</taxon>
        <taxon>Actinomycetota</taxon>
        <taxon>Actinomycetes</taxon>
        <taxon>Micrococcales</taxon>
        <taxon>Microbacteriaceae</taxon>
        <taxon>Pseudoclavibacter</taxon>
    </lineage>
</organism>
<reference evidence="7 8" key="1">
    <citation type="submission" date="2019-09" db="EMBL/GenBank/DDBJ databases">
        <title>Phylogeny of genus Pseudoclavibacter and closely related genus.</title>
        <authorList>
            <person name="Li Y."/>
        </authorList>
    </citation>
    <scope>NUCLEOTIDE SEQUENCE [LARGE SCALE GENOMIC DNA]</scope>
    <source>
        <strain evidence="7 8">EGI 60007</strain>
    </source>
</reference>
<dbReference type="EMBL" id="WBJY01000003">
    <property type="protein sequence ID" value="KAB1647808.1"/>
    <property type="molecule type" value="Genomic_DNA"/>
</dbReference>
<evidence type="ECO:0000256" key="4">
    <source>
        <dbReference type="PIRNR" id="PIRNR016020"/>
    </source>
</evidence>
<evidence type="ECO:0000256" key="6">
    <source>
        <dbReference type="SAM" id="MobiDB-lite"/>
    </source>
</evidence>
<comment type="caution">
    <text evidence="7">The sequence shown here is derived from an EMBL/GenBank/DDBJ whole genome shotgun (WGS) entry which is preliminary data.</text>
</comment>
<comment type="catalytic activity">
    <reaction evidence="1">
        <text>alpha-D-glucose 6-phosphate = beta-D-glucose 6-phosphate</text>
        <dbReference type="Rhea" id="RHEA:16249"/>
        <dbReference type="ChEBI" id="CHEBI:58225"/>
        <dbReference type="ChEBI" id="CHEBI:58247"/>
        <dbReference type="EC" id="5.1.3.15"/>
    </reaction>
</comment>
<dbReference type="InterPro" id="IPR025532">
    <property type="entry name" value="G6P_1-epimerase"/>
</dbReference>
<dbReference type="Proteomes" id="UP000431744">
    <property type="component" value="Unassembled WGS sequence"/>
</dbReference>
<gene>
    <name evidence="7" type="ORF">F8O04_12365</name>
</gene>
<proteinExistence type="inferred from homology"/>
<dbReference type="SUPFAM" id="SSF74650">
    <property type="entry name" value="Galactose mutarotase-like"/>
    <property type="match status" value="1"/>
</dbReference>
<comment type="similarity">
    <text evidence="2 4">Belongs to the glucose-6-phosphate 1-epimerase family.</text>
</comment>
<evidence type="ECO:0000256" key="1">
    <source>
        <dbReference type="ARBA" id="ARBA00001096"/>
    </source>
</evidence>
<dbReference type="InterPro" id="IPR011013">
    <property type="entry name" value="Gal_mutarotase_sf_dom"/>
</dbReference>
<feature type="active site" evidence="5">
    <location>
        <position position="169"/>
    </location>
</feature>
<name>A0A6H9WM97_9MICO</name>
<dbReference type="Pfam" id="PF01263">
    <property type="entry name" value="Aldose_epim"/>
    <property type="match status" value="1"/>
</dbReference>
<evidence type="ECO:0000256" key="3">
    <source>
        <dbReference type="ARBA" id="ARBA00023235"/>
    </source>
</evidence>
<evidence type="ECO:0000256" key="2">
    <source>
        <dbReference type="ARBA" id="ARBA00005866"/>
    </source>
</evidence>
<dbReference type="PANTHER" id="PTHR11122:SF13">
    <property type="entry name" value="GLUCOSE-6-PHOSPHATE 1-EPIMERASE"/>
    <property type="match status" value="1"/>
</dbReference>
<feature type="active site" evidence="5">
    <location>
        <position position="268"/>
    </location>
</feature>
<dbReference type="InterPro" id="IPR014718">
    <property type="entry name" value="GH-type_carb-bd"/>
</dbReference>
<dbReference type="PANTHER" id="PTHR11122">
    <property type="entry name" value="APOSPORY-ASSOCIATED PROTEIN C-RELATED"/>
    <property type="match status" value="1"/>
</dbReference>
<dbReference type="PIRSF" id="PIRSF016020">
    <property type="entry name" value="PHexose_mutarotase"/>
    <property type="match status" value="1"/>
</dbReference>
<sequence length="297" mass="31066">MAPSPDASDQPTASGANLAPDPATGRIPVGTTEPHLSAPGFRMFDRGAHVTHWRPGDARHPVLYSSSLARIGPGTAWRGGIPICAPWFASGPDGARTPSHGPARTAMWLREAETAGGTHHALTIDVDASGAPALLELEYTTKRSDRSLEVALTITNTGRDAALVEAALHTYLAVSDVQGITVRGLENAAFFDKAADADVGPGAPLEFGELVDRVYDDAASVVEINDTEWSRRLIVERYGATKAVVWNPGPSAPADVGEGEWRAFVCVEAAIAGDRAVTLAPDQSHCLATTVVAHGPG</sequence>
<feature type="region of interest" description="Disordered" evidence="6">
    <location>
        <begin position="1"/>
        <end position="37"/>
    </location>
</feature>
<dbReference type="OrthoDB" id="9790727at2"/>